<feature type="transmembrane region" description="Helical" evidence="6">
    <location>
        <begin position="194"/>
        <end position="213"/>
    </location>
</feature>
<evidence type="ECO:0000256" key="3">
    <source>
        <dbReference type="ARBA" id="ARBA00022692"/>
    </source>
</evidence>
<keyword evidence="9" id="KW-1185">Reference proteome</keyword>
<feature type="transmembrane region" description="Helical" evidence="6">
    <location>
        <begin position="132"/>
        <end position="149"/>
    </location>
</feature>
<feature type="transmembrane region" description="Helical" evidence="6">
    <location>
        <begin position="107"/>
        <end position="126"/>
    </location>
</feature>
<sequence length="220" mass="23830">MYRRPHCPTFVLAALEDSLPSRSIKKTASSAGTGVFLLLVVNLALFAADKLLRLPWLPALYLHSQNPRWWQFITAAFCHHSWDHLSSNLFMLYTFGKIVEEEEGSGAVWFTYIVCALGASVASFFFDRGSVSLGASGAVFGLFAVAVLLKLKFSFQKLVEGLVLGQFVVKQVLQEVKGAQAGGLVIAGARVGHVAHLGGALMGVLLVLALTRIPDVKAER</sequence>
<keyword evidence="3 6" id="KW-0812">Transmembrane</keyword>
<dbReference type="PANTHER" id="PTHR43066:SF5">
    <property type="entry name" value="RHOMBOID-LIKE PROTEIN 11, CHLOROPLASTIC-RELATED"/>
    <property type="match status" value="1"/>
</dbReference>
<evidence type="ECO:0000313" key="8">
    <source>
        <dbReference type="EMBL" id="CAL5223270.1"/>
    </source>
</evidence>
<comment type="subcellular location">
    <subcellularLocation>
        <location evidence="1">Membrane</location>
        <topology evidence="1">Multi-pass membrane protein</topology>
    </subcellularLocation>
</comment>
<gene>
    <name evidence="8" type="primary">g5756</name>
    <name evidence="8" type="ORF">VP750_LOCUS4929</name>
</gene>
<evidence type="ECO:0000256" key="2">
    <source>
        <dbReference type="ARBA" id="ARBA00009045"/>
    </source>
</evidence>
<evidence type="ECO:0000256" key="1">
    <source>
        <dbReference type="ARBA" id="ARBA00004141"/>
    </source>
</evidence>
<dbReference type="PANTHER" id="PTHR43066">
    <property type="entry name" value="RHOMBOID-RELATED PROTEIN"/>
    <property type="match status" value="1"/>
</dbReference>
<dbReference type="SUPFAM" id="SSF144091">
    <property type="entry name" value="Rhomboid-like"/>
    <property type="match status" value="1"/>
</dbReference>
<evidence type="ECO:0000256" key="6">
    <source>
        <dbReference type="SAM" id="Phobius"/>
    </source>
</evidence>
<proteinExistence type="inferred from homology"/>
<evidence type="ECO:0000256" key="5">
    <source>
        <dbReference type="ARBA" id="ARBA00023136"/>
    </source>
</evidence>
<evidence type="ECO:0000313" key="9">
    <source>
        <dbReference type="Proteomes" id="UP001497392"/>
    </source>
</evidence>
<keyword evidence="5 6" id="KW-0472">Membrane</keyword>
<name>A0ABP1FTL0_9CHLO</name>
<dbReference type="InterPro" id="IPR022764">
    <property type="entry name" value="Peptidase_S54_rhomboid_dom"/>
</dbReference>
<reference evidence="8 9" key="1">
    <citation type="submission" date="2024-06" db="EMBL/GenBank/DDBJ databases">
        <authorList>
            <person name="Kraege A."/>
            <person name="Thomma B."/>
        </authorList>
    </citation>
    <scope>NUCLEOTIDE SEQUENCE [LARGE SCALE GENOMIC DNA]</scope>
</reference>
<dbReference type="Pfam" id="PF01694">
    <property type="entry name" value="Rhomboid"/>
    <property type="match status" value="1"/>
</dbReference>
<organism evidence="8 9">
    <name type="scientific">Coccomyxa viridis</name>
    <dbReference type="NCBI Taxonomy" id="1274662"/>
    <lineage>
        <taxon>Eukaryota</taxon>
        <taxon>Viridiplantae</taxon>
        <taxon>Chlorophyta</taxon>
        <taxon>core chlorophytes</taxon>
        <taxon>Trebouxiophyceae</taxon>
        <taxon>Trebouxiophyceae incertae sedis</taxon>
        <taxon>Coccomyxaceae</taxon>
        <taxon>Coccomyxa</taxon>
    </lineage>
</organism>
<comment type="similarity">
    <text evidence="2">Belongs to the peptidase S54 family.</text>
</comment>
<comment type="caution">
    <text evidence="8">The sequence shown here is derived from an EMBL/GenBank/DDBJ whole genome shotgun (WGS) entry which is preliminary data.</text>
</comment>
<dbReference type="Gene3D" id="1.20.1540.10">
    <property type="entry name" value="Rhomboid-like"/>
    <property type="match status" value="1"/>
</dbReference>
<feature type="domain" description="Peptidase S54 rhomboid" evidence="7">
    <location>
        <begin position="68"/>
        <end position="211"/>
    </location>
</feature>
<dbReference type="EMBL" id="CAXHTA020000008">
    <property type="protein sequence ID" value="CAL5223270.1"/>
    <property type="molecule type" value="Genomic_DNA"/>
</dbReference>
<dbReference type="Proteomes" id="UP001497392">
    <property type="component" value="Unassembled WGS sequence"/>
</dbReference>
<feature type="transmembrane region" description="Helical" evidence="6">
    <location>
        <begin position="28"/>
        <end position="48"/>
    </location>
</feature>
<evidence type="ECO:0000259" key="7">
    <source>
        <dbReference type="Pfam" id="PF01694"/>
    </source>
</evidence>
<protein>
    <submittedName>
        <fullName evidence="8">G5756 protein</fullName>
    </submittedName>
</protein>
<keyword evidence="4 6" id="KW-1133">Transmembrane helix</keyword>
<evidence type="ECO:0000256" key="4">
    <source>
        <dbReference type="ARBA" id="ARBA00022989"/>
    </source>
</evidence>
<dbReference type="InterPro" id="IPR035952">
    <property type="entry name" value="Rhomboid-like_sf"/>
</dbReference>
<accession>A0ABP1FTL0</accession>